<organism evidence="3 4">
    <name type="scientific">Phocaeicola plebeius CAG:211</name>
    <dbReference type="NCBI Taxonomy" id="1263052"/>
    <lineage>
        <taxon>Bacteria</taxon>
        <taxon>Pseudomonadati</taxon>
        <taxon>Bacteroidota</taxon>
        <taxon>Bacteroidia</taxon>
        <taxon>Bacteroidales</taxon>
        <taxon>Bacteroidaceae</taxon>
        <taxon>Phocaeicola</taxon>
    </lineage>
</organism>
<dbReference type="GO" id="GO:0005737">
    <property type="term" value="C:cytoplasm"/>
    <property type="evidence" value="ECO:0007669"/>
    <property type="project" value="TreeGrafter"/>
</dbReference>
<reference evidence="3" key="1">
    <citation type="submission" date="2012-11" db="EMBL/GenBank/DDBJ databases">
        <title>Dependencies among metagenomic species, viruses, plasmids and units of genetic variation.</title>
        <authorList>
            <person name="Nielsen H.B."/>
            <person name="Almeida M."/>
            <person name="Juncker A.S."/>
            <person name="Rasmussen S."/>
            <person name="Li J."/>
            <person name="Sunagawa S."/>
            <person name="Plichta D."/>
            <person name="Gautier L."/>
            <person name="Le Chatelier E."/>
            <person name="Peletier E."/>
            <person name="Bonde I."/>
            <person name="Nielsen T."/>
            <person name="Manichanh C."/>
            <person name="Arumugam M."/>
            <person name="Batto J."/>
            <person name="Santos M.B.Q.D."/>
            <person name="Blom N."/>
            <person name="Borruel N."/>
            <person name="Burgdorf K.S."/>
            <person name="Boumezbeur F."/>
            <person name="Casellas F."/>
            <person name="Dore J."/>
            <person name="Guarner F."/>
            <person name="Hansen T."/>
            <person name="Hildebrand F."/>
            <person name="Kaas R.S."/>
            <person name="Kennedy S."/>
            <person name="Kristiansen K."/>
            <person name="Kultima J.R."/>
            <person name="Leonard P."/>
            <person name="Levenez F."/>
            <person name="Lund O."/>
            <person name="Moumen B."/>
            <person name="Le Paslier D."/>
            <person name="Pons N."/>
            <person name="Pedersen O."/>
            <person name="Prifti E."/>
            <person name="Qin J."/>
            <person name="Raes J."/>
            <person name="Tap J."/>
            <person name="Tims S."/>
            <person name="Ussery D.W."/>
            <person name="Yamada T."/>
            <person name="MetaHit consortium"/>
            <person name="Renault P."/>
            <person name="Sicheritz-Ponten T."/>
            <person name="Bork P."/>
            <person name="Wang J."/>
            <person name="Brunak S."/>
            <person name="Ehrlich S.D."/>
        </authorList>
    </citation>
    <scope>NUCLEOTIDE SEQUENCE [LARGE SCALE GENOMIC DNA]</scope>
</reference>
<dbReference type="AlphaFoldDB" id="R5VYC7"/>
<evidence type="ECO:0000313" key="4">
    <source>
        <dbReference type="Proteomes" id="UP000018372"/>
    </source>
</evidence>
<dbReference type="PANTHER" id="PTHR43625:SF77">
    <property type="entry name" value="ALDO-KETO REDUCTASE"/>
    <property type="match status" value="1"/>
</dbReference>
<dbReference type="InterPro" id="IPR036812">
    <property type="entry name" value="NAD(P)_OxRdtase_dom_sf"/>
</dbReference>
<evidence type="ECO:0000313" key="3">
    <source>
        <dbReference type="EMBL" id="CCZ88526.1"/>
    </source>
</evidence>
<proteinExistence type="predicted"/>
<dbReference type="Gene3D" id="3.20.20.100">
    <property type="entry name" value="NADP-dependent oxidoreductase domain"/>
    <property type="match status" value="1"/>
</dbReference>
<evidence type="ECO:0000256" key="1">
    <source>
        <dbReference type="ARBA" id="ARBA00023002"/>
    </source>
</evidence>
<feature type="domain" description="NADP-dependent oxidoreductase" evidence="2">
    <location>
        <begin position="14"/>
        <end position="310"/>
    </location>
</feature>
<name>R5VYC7_9BACT</name>
<gene>
    <name evidence="3" type="ORF">BN536_00827</name>
</gene>
<dbReference type="InterPro" id="IPR023210">
    <property type="entry name" value="NADP_OxRdtase_dom"/>
</dbReference>
<dbReference type="Pfam" id="PF00248">
    <property type="entry name" value="Aldo_ket_red"/>
    <property type="match status" value="1"/>
</dbReference>
<sequence>MMKKRKIGSLEVSEIGMGCMGFSHGYGKVPEEAYSIEAIRKAYDFGCTFFDTAEVYGDVVFYPGHNEQLVGKAVKDFRKDIVLATKFFLHPDELADGTSIYEATRRHLEASLKNLDTDYVDLYYLHRVNQDVPFEEVAAVMGKLIQEGLIREWGMSQVGADTLARAHAITPVAAVQNLYSMVERDCEKDIFPYCLEHDIAVVPFSPIASGFLSGKIKADTEFEKVDDVRKFVPQLSKENIIANQPILDILAEFSEKKHATNAQISLAWMLHKYPNVVPIPGSKNQERILENLGAANVELTDDEFRKLETALNACTVYGHRGHVETEQVDFGKNWEDEKKGQNKENKQ</sequence>
<dbReference type="PANTHER" id="PTHR43625">
    <property type="entry name" value="AFLATOXIN B1 ALDEHYDE REDUCTASE"/>
    <property type="match status" value="1"/>
</dbReference>
<dbReference type="Proteomes" id="UP000018372">
    <property type="component" value="Unassembled WGS sequence"/>
</dbReference>
<dbReference type="GO" id="GO:0016491">
    <property type="term" value="F:oxidoreductase activity"/>
    <property type="evidence" value="ECO:0007669"/>
    <property type="project" value="UniProtKB-KW"/>
</dbReference>
<dbReference type="EMBL" id="CBAT010000247">
    <property type="protein sequence ID" value="CCZ88526.1"/>
    <property type="molecule type" value="Genomic_DNA"/>
</dbReference>
<comment type="caution">
    <text evidence="3">The sequence shown here is derived from an EMBL/GenBank/DDBJ whole genome shotgun (WGS) entry which is preliminary data.</text>
</comment>
<dbReference type="SUPFAM" id="SSF51430">
    <property type="entry name" value="NAD(P)-linked oxidoreductase"/>
    <property type="match status" value="1"/>
</dbReference>
<accession>R5VYC7</accession>
<evidence type="ECO:0000259" key="2">
    <source>
        <dbReference type="Pfam" id="PF00248"/>
    </source>
</evidence>
<keyword evidence="1" id="KW-0560">Oxidoreductase</keyword>
<dbReference type="InterPro" id="IPR050791">
    <property type="entry name" value="Aldo-Keto_reductase"/>
</dbReference>
<protein>
    <recommendedName>
        <fullName evidence="2">NADP-dependent oxidoreductase domain-containing protein</fullName>
    </recommendedName>
</protein>